<dbReference type="PROSITE" id="PS51669">
    <property type="entry name" value="4FE4S_MOW_BIS_MGD"/>
    <property type="match status" value="1"/>
</dbReference>
<dbReference type="GO" id="GO:0043546">
    <property type="term" value="F:molybdopterin cofactor binding"/>
    <property type="evidence" value="ECO:0007669"/>
    <property type="project" value="InterPro"/>
</dbReference>
<evidence type="ECO:0000256" key="2">
    <source>
        <dbReference type="ARBA" id="ARBA00001966"/>
    </source>
</evidence>
<name>A0A897NQQ5_9EURY</name>
<dbReference type="PROSITE" id="PS00932">
    <property type="entry name" value="MOLYBDOPTERIN_PROK_3"/>
    <property type="match status" value="1"/>
</dbReference>
<evidence type="ECO:0000256" key="10">
    <source>
        <dbReference type="ARBA" id="ARBA00023004"/>
    </source>
</evidence>
<dbReference type="InterPro" id="IPR006311">
    <property type="entry name" value="TAT_signal"/>
</dbReference>
<feature type="domain" description="4Fe-4S Mo/W bis-MGD-type" evidence="12">
    <location>
        <begin position="68"/>
        <end position="132"/>
    </location>
</feature>
<dbReference type="InterPro" id="IPR019546">
    <property type="entry name" value="TAT_signal_bac_arc"/>
</dbReference>
<dbReference type="SUPFAM" id="SSF50692">
    <property type="entry name" value="ADC-like"/>
    <property type="match status" value="1"/>
</dbReference>
<dbReference type="CDD" id="cd02750">
    <property type="entry name" value="MopB_Nitrate-R-NarG-like"/>
    <property type="match status" value="1"/>
</dbReference>
<dbReference type="InterPro" id="IPR050123">
    <property type="entry name" value="Prok_molybdopt-oxidoreductase"/>
</dbReference>
<keyword evidence="14" id="KW-1185">Reference proteome</keyword>
<proteinExistence type="inferred from homology"/>
<dbReference type="InterPro" id="IPR006655">
    <property type="entry name" value="Mopterin_OxRdtase_prok_CS"/>
</dbReference>
<dbReference type="EC" id="1.7.5.1" evidence="13"/>
<evidence type="ECO:0000256" key="1">
    <source>
        <dbReference type="ARBA" id="ARBA00001942"/>
    </source>
</evidence>
<dbReference type="InterPro" id="IPR009010">
    <property type="entry name" value="Asp_de-COase-like_dom_sf"/>
</dbReference>
<evidence type="ECO:0000256" key="8">
    <source>
        <dbReference type="ARBA" id="ARBA00022729"/>
    </source>
</evidence>
<keyword evidence="6" id="KW-0500">Molybdenum</keyword>
<dbReference type="AlphaFoldDB" id="A0A897NQQ5"/>
<dbReference type="Proteomes" id="UP000663292">
    <property type="component" value="Chromosome"/>
</dbReference>
<protein>
    <submittedName>
        <fullName evidence="13">Nitrate reductase alpha subunit</fullName>
        <ecNumber evidence="13">1.7.5.1</ecNumber>
        <ecNumber evidence="13">1.8.5.3</ecNumber>
    </submittedName>
</protein>
<dbReference type="RefSeq" id="WP_229122820.1">
    <property type="nucleotide sequence ID" value="NZ_CP064791.1"/>
</dbReference>
<accession>A0A897NQQ5</accession>
<keyword evidence="8" id="KW-0732">Signal</keyword>
<dbReference type="InterPro" id="IPR017840">
    <property type="entry name" value="DMSO_Rdtase_II_Mopterin_su"/>
</dbReference>
<dbReference type="GeneID" id="68857876"/>
<dbReference type="EMBL" id="CP064791">
    <property type="protein sequence ID" value="QSG14774.1"/>
    <property type="molecule type" value="Genomic_DNA"/>
</dbReference>
<dbReference type="NCBIfam" id="TIGR03479">
    <property type="entry name" value="DMSO_red_II_alp"/>
    <property type="match status" value="1"/>
</dbReference>
<comment type="similarity">
    <text evidence="4">Belongs to the prokaryotic molybdopterin-containing oxidoreductase family.</text>
</comment>
<evidence type="ECO:0000256" key="3">
    <source>
        <dbReference type="ARBA" id="ARBA00004196"/>
    </source>
</evidence>
<dbReference type="GO" id="GO:0046872">
    <property type="term" value="F:metal ion binding"/>
    <property type="evidence" value="ECO:0007669"/>
    <property type="project" value="UniProtKB-KW"/>
</dbReference>
<comment type="subcellular location">
    <subcellularLocation>
        <location evidence="3">Cell envelope</location>
    </subcellularLocation>
</comment>
<evidence type="ECO:0000313" key="13">
    <source>
        <dbReference type="EMBL" id="QSG14774.1"/>
    </source>
</evidence>
<keyword evidence="10" id="KW-0408">Iron</keyword>
<dbReference type="Pfam" id="PF01568">
    <property type="entry name" value="Molydop_binding"/>
    <property type="match status" value="1"/>
</dbReference>
<dbReference type="GO" id="GO:0160182">
    <property type="term" value="F:nitrate reductase (quinone) activity"/>
    <property type="evidence" value="ECO:0007669"/>
    <property type="project" value="UniProtKB-EC"/>
</dbReference>
<comment type="cofactor">
    <cofactor evidence="2">
        <name>[4Fe-4S] cluster</name>
        <dbReference type="ChEBI" id="CHEBI:49883"/>
    </cofactor>
</comment>
<evidence type="ECO:0000256" key="9">
    <source>
        <dbReference type="ARBA" id="ARBA00023002"/>
    </source>
</evidence>
<dbReference type="EC" id="1.8.5.3" evidence="13"/>
<dbReference type="SUPFAM" id="SSF53706">
    <property type="entry name" value="Formate dehydrogenase/DMSO reductase, domains 1-3"/>
    <property type="match status" value="1"/>
</dbReference>
<dbReference type="Gene3D" id="3.40.50.12440">
    <property type="match status" value="4"/>
</dbReference>
<keyword evidence="5" id="KW-0004">4Fe-4S</keyword>
<dbReference type="Pfam" id="PF00384">
    <property type="entry name" value="Molybdopterin"/>
    <property type="match status" value="1"/>
</dbReference>
<evidence type="ECO:0000313" key="14">
    <source>
        <dbReference type="Proteomes" id="UP000663292"/>
    </source>
</evidence>
<gene>
    <name evidence="13" type="primary">narG</name>
    <name evidence="13" type="ORF">HSEST_1241</name>
</gene>
<evidence type="ECO:0000256" key="7">
    <source>
        <dbReference type="ARBA" id="ARBA00022723"/>
    </source>
</evidence>
<dbReference type="PANTHER" id="PTHR43105">
    <property type="entry name" value="RESPIRATORY NITRATE REDUCTASE"/>
    <property type="match status" value="1"/>
</dbReference>
<sequence>MSSNNDQPDGDVSRRDFLKGAGVASVVGVTGATIAEQGLNNLELVDDPIGSYPYRDWEDLYREEWDWDSISRSTHSVNCTGSCSWQVYVKNGQVWREQQANDYPRFDENLPDPSPRGCNKGACFSDYVDADQRVKYPLRRTGERGEGQWERISWDRALTEIAEHVIDEVTEGRYDAISGFTPIPAMSPVSFASGTRLINLLGGVSHSFYDWYSDLPPGQPITWGHQTDNAESADWYNADYIIAWGSNINVTRIPDAKYFLDAQYNGTKRVGVFTDYSQTAIHTDEWLSPNPGTDTALALGMARTIVDEGLYDEAHVKEQSDMPLLVREDTGKFLRASEVPGLGADVENPEKVMVMQDGDGEPRIAPASLGDRADKYDPSKSIELDFDPQLAVEEEVTTTDGQVPVRSVWVNLREELSNYTPEYVAEETGVGERTHRKIAREFAESDAAKIIHGKGVNDWYHNDLGNRAIQLLTTLTGHIGRNGTGVDHYVGQEKIWTFNGWKNLSFPTGSVRGVPTTLWTYFHAGILNNTDEQTRSMIQESVNEGWMPVYPEERGDGFRPDPSTMFVWRGNFFNQAKGNVAIEENLWPKLDLVVDINFRLDSTALYSDIVLPAASHYEKTDLNMTDMHTYVHPFTPAVEPLGEAKTDWQIFRELAAKIQDLAERRDIDPIDDRKFDREIDLQSLEDDYVRDWLTEEGEGDGALADDEAAAEFILEHSTESNPDDGGEITFADTVEQPQRFEAAGDHWTSDIEEGEAYAPWKDFVQDKEPWPTFTGRQQYYIDHDWFLELDEQLPTHKRPPEQQDQQEYPLRYNTPHGRYAIHSTWRDNEKLLRLNRGEPVVFIHPDDAQRRGIEDGDRVEIYNDLSEIEAIAKVYPSADPGTVQLPFGWEKYQFPNRENFNSLVPMYMKPTQLVQYPEDSGEHLHFFPNFWGPTGVNSDVRCDVRPKEGGDN</sequence>
<evidence type="ECO:0000256" key="4">
    <source>
        <dbReference type="ARBA" id="ARBA00010312"/>
    </source>
</evidence>
<dbReference type="InterPro" id="IPR006657">
    <property type="entry name" value="MoPterin_dinucl-bd_dom"/>
</dbReference>
<dbReference type="InterPro" id="IPR006656">
    <property type="entry name" value="Mopterin_OxRdtase"/>
</dbReference>
<evidence type="ECO:0000256" key="11">
    <source>
        <dbReference type="ARBA" id="ARBA00023014"/>
    </source>
</evidence>
<keyword evidence="7" id="KW-0479">Metal-binding</keyword>
<dbReference type="GO" id="GO:0016020">
    <property type="term" value="C:membrane"/>
    <property type="evidence" value="ECO:0007669"/>
    <property type="project" value="TreeGrafter"/>
</dbReference>
<keyword evidence="9 13" id="KW-0560">Oxidoreductase</keyword>
<reference evidence="13 14" key="1">
    <citation type="submission" date="2020-11" db="EMBL/GenBank/DDBJ databases">
        <title>Carbohydrate-dependent, anaerobic sulfur respiration: A novel catabolism in halophilic archaea.</title>
        <authorList>
            <person name="Sorokin D.Y."/>
            <person name="Messina E."/>
            <person name="Smedile F."/>
            <person name="La Cono V."/>
            <person name="Hallsworth J.E."/>
            <person name="Yakimov M.M."/>
        </authorList>
    </citation>
    <scope>NUCLEOTIDE SEQUENCE [LARGE SCALE GENOMIC DNA]</scope>
    <source>
        <strain evidence="13 14">HSR-Est</strain>
    </source>
</reference>
<evidence type="ECO:0000256" key="6">
    <source>
        <dbReference type="ARBA" id="ARBA00022505"/>
    </source>
</evidence>
<dbReference type="PROSITE" id="PS51318">
    <property type="entry name" value="TAT"/>
    <property type="match status" value="1"/>
</dbReference>
<dbReference type="PANTHER" id="PTHR43105:SF2">
    <property type="entry name" value="RESPIRATORY NITRATE REDUCTASE 2 ALPHA CHAIN"/>
    <property type="match status" value="1"/>
</dbReference>
<keyword evidence="11" id="KW-0411">Iron-sulfur</keyword>
<dbReference type="InterPro" id="IPR027467">
    <property type="entry name" value="MopterinOxRdtase_cofactor_BS"/>
</dbReference>
<dbReference type="PROSITE" id="PS00551">
    <property type="entry name" value="MOLYBDOPTERIN_PROK_1"/>
    <property type="match status" value="1"/>
</dbReference>
<dbReference type="InterPro" id="IPR006963">
    <property type="entry name" value="Mopterin_OxRdtase_4Fe-4S_dom"/>
</dbReference>
<dbReference type="GO" id="GO:0051539">
    <property type="term" value="F:4 iron, 4 sulfur cluster binding"/>
    <property type="evidence" value="ECO:0007669"/>
    <property type="project" value="UniProtKB-KW"/>
</dbReference>
<evidence type="ECO:0000259" key="12">
    <source>
        <dbReference type="PROSITE" id="PS51669"/>
    </source>
</evidence>
<organism evidence="13 14">
    <name type="scientific">Halapricum desulfuricans</name>
    <dbReference type="NCBI Taxonomy" id="2841257"/>
    <lineage>
        <taxon>Archaea</taxon>
        <taxon>Methanobacteriati</taxon>
        <taxon>Methanobacteriota</taxon>
        <taxon>Stenosarchaea group</taxon>
        <taxon>Halobacteria</taxon>
        <taxon>Halobacteriales</taxon>
        <taxon>Haloarculaceae</taxon>
        <taxon>Halapricum</taxon>
    </lineage>
</organism>
<dbReference type="NCBIfam" id="TIGR01409">
    <property type="entry name" value="TAT_signal_seq"/>
    <property type="match status" value="1"/>
</dbReference>
<comment type="cofactor">
    <cofactor evidence="1">
        <name>Mo-bis(molybdopterin guanine dinucleotide)</name>
        <dbReference type="ChEBI" id="CHEBI:60539"/>
    </cofactor>
</comment>
<evidence type="ECO:0000256" key="5">
    <source>
        <dbReference type="ARBA" id="ARBA00022485"/>
    </source>
</evidence>